<evidence type="ECO:0000313" key="2">
    <source>
        <dbReference type="EMBL" id="GBL76621.1"/>
    </source>
</evidence>
<dbReference type="AlphaFoldDB" id="A0A4Y2A9S8"/>
<organism evidence="2 3">
    <name type="scientific">Araneus ventricosus</name>
    <name type="common">Orbweaver spider</name>
    <name type="synonym">Epeira ventricosa</name>
    <dbReference type="NCBI Taxonomy" id="182803"/>
    <lineage>
        <taxon>Eukaryota</taxon>
        <taxon>Metazoa</taxon>
        <taxon>Ecdysozoa</taxon>
        <taxon>Arthropoda</taxon>
        <taxon>Chelicerata</taxon>
        <taxon>Arachnida</taxon>
        <taxon>Araneae</taxon>
        <taxon>Araneomorphae</taxon>
        <taxon>Entelegynae</taxon>
        <taxon>Araneoidea</taxon>
        <taxon>Araneidae</taxon>
        <taxon>Araneus</taxon>
    </lineage>
</organism>
<dbReference type="OrthoDB" id="6624721at2759"/>
<dbReference type="EMBL" id="BGPR01079927">
    <property type="protein sequence ID" value="GBL76621.1"/>
    <property type="molecule type" value="Genomic_DNA"/>
</dbReference>
<protein>
    <recommendedName>
        <fullName evidence="4">Reverse transcriptase domain-containing protein</fullName>
    </recommendedName>
</protein>
<dbReference type="EMBL" id="BGPR01079926">
    <property type="protein sequence ID" value="GBL76613.1"/>
    <property type="molecule type" value="Genomic_DNA"/>
</dbReference>
<proteinExistence type="predicted"/>
<sequence>MLIGKLLRCPTIKWETECIKRNRTIEYLWIILDEKLNWATHIIHQGTKAALTHQRMARIAGTTWGLKQEHRRILYSTVAGRMILHSAAAWAQNLTSRQKKLLQTIQRKFLLFITRAYCTTPTRFH</sequence>
<keyword evidence="3" id="KW-1185">Reference proteome</keyword>
<comment type="caution">
    <text evidence="2">The sequence shown here is derived from an EMBL/GenBank/DDBJ whole genome shotgun (WGS) entry which is preliminary data.</text>
</comment>
<evidence type="ECO:0008006" key="4">
    <source>
        <dbReference type="Google" id="ProtNLM"/>
    </source>
</evidence>
<evidence type="ECO:0000313" key="1">
    <source>
        <dbReference type="EMBL" id="GBL76613.1"/>
    </source>
</evidence>
<dbReference type="Proteomes" id="UP000499080">
    <property type="component" value="Unassembled WGS sequence"/>
</dbReference>
<gene>
    <name evidence="1" type="ORF">AVEN_146890_1</name>
    <name evidence="2" type="ORF">AVEN_147323_1</name>
</gene>
<reference evidence="2 3" key="1">
    <citation type="journal article" date="2019" name="Sci. Rep.">
        <title>Orb-weaving spider Araneus ventricosus genome elucidates the spidroin gene catalogue.</title>
        <authorList>
            <person name="Kono N."/>
            <person name="Nakamura H."/>
            <person name="Ohtoshi R."/>
            <person name="Moran D.A.P."/>
            <person name="Shinohara A."/>
            <person name="Yoshida Y."/>
            <person name="Fujiwara M."/>
            <person name="Mori M."/>
            <person name="Tomita M."/>
            <person name="Arakawa K."/>
        </authorList>
    </citation>
    <scope>NUCLEOTIDE SEQUENCE [LARGE SCALE GENOMIC DNA]</scope>
</reference>
<name>A0A4Y2A9S8_ARAVE</name>
<evidence type="ECO:0000313" key="3">
    <source>
        <dbReference type="Proteomes" id="UP000499080"/>
    </source>
</evidence>
<accession>A0A4Y2A9S8</accession>